<name>A0A2V3IKF3_9FLOR</name>
<keyword evidence="3" id="KW-1185">Reference proteome</keyword>
<dbReference type="Proteomes" id="UP000247409">
    <property type="component" value="Unassembled WGS sequence"/>
</dbReference>
<feature type="region of interest" description="Disordered" evidence="1">
    <location>
        <begin position="143"/>
        <end position="167"/>
    </location>
</feature>
<evidence type="ECO:0000256" key="1">
    <source>
        <dbReference type="SAM" id="MobiDB-lite"/>
    </source>
</evidence>
<evidence type="ECO:0000313" key="3">
    <source>
        <dbReference type="Proteomes" id="UP000247409"/>
    </source>
</evidence>
<feature type="compositionally biased region" description="Basic residues" evidence="1">
    <location>
        <begin position="158"/>
        <end position="167"/>
    </location>
</feature>
<protein>
    <submittedName>
        <fullName evidence="2">Uncharacterized protein</fullName>
    </submittedName>
</protein>
<gene>
    <name evidence="2" type="ORF">BWQ96_07740</name>
</gene>
<accession>A0A2V3IKF3</accession>
<comment type="caution">
    <text evidence="2">The sequence shown here is derived from an EMBL/GenBank/DDBJ whole genome shotgun (WGS) entry which is preliminary data.</text>
</comment>
<sequence>MGTGKDQVKLEVEQYQKNDAANENGLSGSQERNAVLDVLNGGTIDAYTKMVSNTRKKEFETYTLCFDVKGLCDQMHRAAKAHSVSIQYSLKQYLQHGIGEVSAGGPPSLLAISPPQLSLLHNLVMTESSDQVSKIHNANMGRCRPQKRKRSVGERLSKNKKKEKIQS</sequence>
<dbReference type="EMBL" id="NBIV01000159">
    <property type="protein sequence ID" value="PXF42523.1"/>
    <property type="molecule type" value="Genomic_DNA"/>
</dbReference>
<reference evidence="2 3" key="1">
    <citation type="journal article" date="2018" name="Mol. Biol. Evol.">
        <title>Analysis of the draft genome of the red seaweed Gracilariopsis chorda provides insights into genome size evolution in Rhodophyta.</title>
        <authorList>
            <person name="Lee J."/>
            <person name="Yang E.C."/>
            <person name="Graf L."/>
            <person name="Yang J.H."/>
            <person name="Qiu H."/>
            <person name="Zel Zion U."/>
            <person name="Chan C.X."/>
            <person name="Stephens T.G."/>
            <person name="Weber A.P.M."/>
            <person name="Boo G.H."/>
            <person name="Boo S.M."/>
            <person name="Kim K.M."/>
            <person name="Shin Y."/>
            <person name="Jung M."/>
            <person name="Lee S.J."/>
            <person name="Yim H.S."/>
            <person name="Lee J.H."/>
            <person name="Bhattacharya D."/>
            <person name="Yoon H.S."/>
        </authorList>
    </citation>
    <scope>NUCLEOTIDE SEQUENCE [LARGE SCALE GENOMIC DNA]</scope>
    <source>
        <strain evidence="2 3">SKKU-2015</strain>
        <tissue evidence="2">Whole body</tissue>
    </source>
</reference>
<organism evidence="2 3">
    <name type="scientific">Gracilariopsis chorda</name>
    <dbReference type="NCBI Taxonomy" id="448386"/>
    <lineage>
        <taxon>Eukaryota</taxon>
        <taxon>Rhodophyta</taxon>
        <taxon>Florideophyceae</taxon>
        <taxon>Rhodymeniophycidae</taxon>
        <taxon>Gracilariales</taxon>
        <taxon>Gracilariaceae</taxon>
        <taxon>Gracilariopsis</taxon>
    </lineage>
</organism>
<evidence type="ECO:0000313" key="2">
    <source>
        <dbReference type="EMBL" id="PXF42523.1"/>
    </source>
</evidence>
<proteinExistence type="predicted"/>
<dbReference type="AlphaFoldDB" id="A0A2V3IKF3"/>